<dbReference type="AlphaFoldDB" id="A0A485KDJ1"/>
<accession>A0A485KDJ1</accession>
<dbReference type="PANTHER" id="PTHR13715:SF99">
    <property type="entry name" value="INOSITOL 1,4,5-TRISPHOSPHATE RECEPTOR-LIKE PROTEIN A"/>
    <property type="match status" value="1"/>
</dbReference>
<proteinExistence type="predicted"/>
<dbReference type="InterPro" id="IPR015925">
    <property type="entry name" value="Ryanodine_IP3_receptor"/>
</dbReference>
<name>A0A485KDJ1_9STRA</name>
<keyword evidence="3" id="KW-1185">Reference proteome</keyword>
<evidence type="ECO:0000313" key="1">
    <source>
        <dbReference type="EMBL" id="KAF0716950.1"/>
    </source>
</evidence>
<dbReference type="PANTHER" id="PTHR13715">
    <property type="entry name" value="RYANODINE RECEPTOR AND IP3 RECEPTOR"/>
    <property type="match status" value="1"/>
</dbReference>
<protein>
    <submittedName>
        <fullName evidence="2">Aste57867_2575 protein</fullName>
    </submittedName>
</protein>
<reference evidence="2 3" key="1">
    <citation type="submission" date="2019-03" db="EMBL/GenBank/DDBJ databases">
        <authorList>
            <person name="Gaulin E."/>
            <person name="Dumas B."/>
        </authorList>
    </citation>
    <scope>NUCLEOTIDE SEQUENCE [LARGE SCALE GENOMIC DNA]</scope>
    <source>
        <strain evidence="2">CBS 568.67</strain>
    </source>
</reference>
<dbReference type="Proteomes" id="UP000332933">
    <property type="component" value="Unassembled WGS sequence"/>
</dbReference>
<dbReference type="EMBL" id="CAADRA010000328">
    <property type="protein sequence ID" value="VFT79771.1"/>
    <property type="molecule type" value="Genomic_DNA"/>
</dbReference>
<organism evidence="2 3">
    <name type="scientific">Aphanomyces stellatus</name>
    <dbReference type="NCBI Taxonomy" id="120398"/>
    <lineage>
        <taxon>Eukaryota</taxon>
        <taxon>Sar</taxon>
        <taxon>Stramenopiles</taxon>
        <taxon>Oomycota</taxon>
        <taxon>Saprolegniomycetes</taxon>
        <taxon>Saprolegniales</taxon>
        <taxon>Verrucalvaceae</taxon>
        <taxon>Aphanomyces</taxon>
    </lineage>
</organism>
<evidence type="ECO:0000313" key="2">
    <source>
        <dbReference type="EMBL" id="VFT79771.1"/>
    </source>
</evidence>
<gene>
    <name evidence="2" type="primary">Aste57867_2575</name>
    <name evidence="1" type="ORF">As57867_002568</name>
    <name evidence="2" type="ORF">ASTE57867_2575</name>
</gene>
<sequence length="158" mass="18346">MEHNMWHYLYLFVHINKKDYTEYNGMELYLAMRMAKNDVSFFPNYRAMALEKFQGHWGDRSAGSDSINGARTKTPDEVEQLKPLKTSQEVKLPSPNLKQLNEEFDSQIAIREKQKEMEDVQRQLLTTQQQVLALIANLALGDLNPSAPPQKSQHFFVD</sequence>
<dbReference type="EMBL" id="VJMH01000328">
    <property type="protein sequence ID" value="KAF0716950.1"/>
    <property type="molecule type" value="Genomic_DNA"/>
</dbReference>
<evidence type="ECO:0000313" key="3">
    <source>
        <dbReference type="Proteomes" id="UP000332933"/>
    </source>
</evidence>
<reference evidence="1" key="2">
    <citation type="submission" date="2019-06" db="EMBL/GenBank/DDBJ databases">
        <title>Genomics analysis of Aphanomyces spp. identifies a new class of oomycete effector associated with host adaptation.</title>
        <authorList>
            <person name="Gaulin E."/>
        </authorList>
    </citation>
    <scope>NUCLEOTIDE SEQUENCE</scope>
    <source>
        <strain evidence="1">CBS 578.67</strain>
    </source>
</reference>
<dbReference type="GO" id="GO:0006816">
    <property type="term" value="P:calcium ion transport"/>
    <property type="evidence" value="ECO:0007669"/>
    <property type="project" value="InterPro"/>
</dbReference>
<dbReference type="OrthoDB" id="300855at2759"/>